<sequence>MGDILPADLVILYQDAFFHFDTDRDGVICTKQLGPLLRYCGENPMDSDASNNLIFPAFLTLMAKRYSDSNAEDEIREAFRVFD</sequence>
<reference evidence="3 4" key="1">
    <citation type="journal article" date="2018" name="Nat. Ecol. Evol.">
        <title>Genomic signatures of mitonuclear coevolution across populations of Tigriopus californicus.</title>
        <authorList>
            <person name="Barreto F.S."/>
            <person name="Watson E.T."/>
            <person name="Lima T.G."/>
            <person name="Willett C.S."/>
            <person name="Edmands S."/>
            <person name="Li W."/>
            <person name="Burton R.S."/>
        </authorList>
    </citation>
    <scope>NUCLEOTIDE SEQUENCE [LARGE SCALE GENOMIC DNA]</scope>
    <source>
        <strain evidence="3 4">San Diego</strain>
    </source>
</reference>
<dbReference type="PANTHER" id="PTHR23048">
    <property type="entry name" value="MYOSIN LIGHT CHAIN 1, 3"/>
    <property type="match status" value="1"/>
</dbReference>
<dbReference type="Proteomes" id="UP000318571">
    <property type="component" value="Chromosome 2"/>
</dbReference>
<dbReference type="AlphaFoldDB" id="A0A553PAB0"/>
<evidence type="ECO:0000259" key="2">
    <source>
        <dbReference type="PROSITE" id="PS50222"/>
    </source>
</evidence>
<organism evidence="3 4">
    <name type="scientific">Tigriopus californicus</name>
    <name type="common">Marine copepod</name>
    <dbReference type="NCBI Taxonomy" id="6832"/>
    <lineage>
        <taxon>Eukaryota</taxon>
        <taxon>Metazoa</taxon>
        <taxon>Ecdysozoa</taxon>
        <taxon>Arthropoda</taxon>
        <taxon>Crustacea</taxon>
        <taxon>Multicrustacea</taxon>
        <taxon>Hexanauplia</taxon>
        <taxon>Copepoda</taxon>
        <taxon>Harpacticoida</taxon>
        <taxon>Harpacticidae</taxon>
        <taxon>Tigriopus</taxon>
    </lineage>
</organism>
<keyword evidence="4" id="KW-1185">Reference proteome</keyword>
<name>A0A553PAB0_TIGCA</name>
<dbReference type="SUPFAM" id="SSF47473">
    <property type="entry name" value="EF-hand"/>
    <property type="match status" value="1"/>
</dbReference>
<keyword evidence="1" id="KW-0677">Repeat</keyword>
<dbReference type="EMBL" id="VCGU01000005">
    <property type="protein sequence ID" value="TRY74596.1"/>
    <property type="molecule type" value="Genomic_DNA"/>
</dbReference>
<feature type="domain" description="EF-hand" evidence="2">
    <location>
        <begin position="70"/>
        <end position="83"/>
    </location>
</feature>
<dbReference type="FunFam" id="1.10.238.10:FF:000001">
    <property type="entry name" value="Calmodulin 1"/>
    <property type="match status" value="1"/>
</dbReference>
<comment type="caution">
    <text evidence="3">The sequence shown here is derived from an EMBL/GenBank/DDBJ whole genome shotgun (WGS) entry which is preliminary data.</text>
</comment>
<dbReference type="InterPro" id="IPR050230">
    <property type="entry name" value="CALM/Myosin/TropC-like"/>
</dbReference>
<dbReference type="PROSITE" id="PS50222">
    <property type="entry name" value="EF_HAND_2"/>
    <property type="match status" value="2"/>
</dbReference>
<protein>
    <recommendedName>
        <fullName evidence="2">EF-hand domain-containing protein</fullName>
    </recommendedName>
</protein>
<gene>
    <name evidence="3" type="ORF">TCAL_00596</name>
</gene>
<proteinExistence type="predicted"/>
<feature type="non-terminal residue" evidence="3">
    <location>
        <position position="83"/>
    </location>
</feature>
<dbReference type="Gene3D" id="1.10.238.10">
    <property type="entry name" value="EF-hand"/>
    <property type="match status" value="2"/>
</dbReference>
<dbReference type="InterPro" id="IPR002048">
    <property type="entry name" value="EF_hand_dom"/>
</dbReference>
<evidence type="ECO:0000256" key="1">
    <source>
        <dbReference type="ARBA" id="ARBA00022737"/>
    </source>
</evidence>
<accession>A0A553PAB0</accession>
<dbReference type="STRING" id="6832.A0A553PAB0"/>
<dbReference type="GO" id="GO:0005509">
    <property type="term" value="F:calcium ion binding"/>
    <property type="evidence" value="ECO:0007669"/>
    <property type="project" value="InterPro"/>
</dbReference>
<evidence type="ECO:0000313" key="3">
    <source>
        <dbReference type="EMBL" id="TRY74596.1"/>
    </source>
</evidence>
<evidence type="ECO:0000313" key="4">
    <source>
        <dbReference type="Proteomes" id="UP000318571"/>
    </source>
</evidence>
<dbReference type="Pfam" id="PF13405">
    <property type="entry name" value="EF-hand_6"/>
    <property type="match status" value="1"/>
</dbReference>
<feature type="domain" description="EF-hand" evidence="2">
    <location>
        <begin position="8"/>
        <end position="43"/>
    </location>
</feature>
<dbReference type="InterPro" id="IPR011992">
    <property type="entry name" value="EF-hand-dom_pair"/>
</dbReference>
<dbReference type="GO" id="GO:0016460">
    <property type="term" value="C:myosin II complex"/>
    <property type="evidence" value="ECO:0007669"/>
    <property type="project" value="TreeGrafter"/>
</dbReference>
<dbReference type="PANTHER" id="PTHR23048:SF0">
    <property type="entry name" value="CALMODULIN LIKE 3"/>
    <property type="match status" value="1"/>
</dbReference>